<protein>
    <submittedName>
        <fullName evidence="1">Uncharacterized protein</fullName>
    </submittedName>
</protein>
<comment type="caution">
    <text evidence="1">The sequence shown here is derived from an EMBL/GenBank/DDBJ whole genome shotgun (WGS) entry which is preliminary data.</text>
</comment>
<proteinExistence type="predicted"/>
<sequence>MIKVMYKGHRSVPMVCCDICGSWIDDADAGAAVFRKSVGEGCISEVLHTHKGRCHVVAEERLGGQVKTGWHELRQHLQLLVFNTGIPPAALQKLEDGNGF</sequence>
<reference evidence="1 2" key="1">
    <citation type="submission" date="2023-07" db="EMBL/GenBank/DDBJ databases">
        <title>Sorghum-associated microbial communities from plants grown in Nebraska, USA.</title>
        <authorList>
            <person name="Schachtman D."/>
        </authorList>
    </citation>
    <scope>NUCLEOTIDE SEQUENCE [LARGE SCALE GENOMIC DNA]</scope>
    <source>
        <strain evidence="1 2">BE240</strain>
    </source>
</reference>
<accession>A0ABU1VC31</accession>
<dbReference type="EMBL" id="JAVDWE010000006">
    <property type="protein sequence ID" value="MDR7094883.1"/>
    <property type="molecule type" value="Genomic_DNA"/>
</dbReference>
<dbReference type="Proteomes" id="UP001265550">
    <property type="component" value="Unassembled WGS sequence"/>
</dbReference>
<name>A0ABU1VC31_9BURK</name>
<evidence type="ECO:0000313" key="1">
    <source>
        <dbReference type="EMBL" id="MDR7094883.1"/>
    </source>
</evidence>
<gene>
    <name evidence="1" type="ORF">J2X09_002626</name>
</gene>
<organism evidence="1 2">
    <name type="scientific">Hydrogenophaga laconesensis</name>
    <dbReference type="NCBI Taxonomy" id="1805971"/>
    <lineage>
        <taxon>Bacteria</taxon>
        <taxon>Pseudomonadati</taxon>
        <taxon>Pseudomonadota</taxon>
        <taxon>Betaproteobacteria</taxon>
        <taxon>Burkholderiales</taxon>
        <taxon>Comamonadaceae</taxon>
        <taxon>Hydrogenophaga</taxon>
    </lineage>
</organism>
<evidence type="ECO:0000313" key="2">
    <source>
        <dbReference type="Proteomes" id="UP001265550"/>
    </source>
</evidence>
<dbReference type="RefSeq" id="WP_204733666.1">
    <property type="nucleotide sequence ID" value="NZ_JAVDWE010000006.1"/>
</dbReference>
<keyword evidence="2" id="KW-1185">Reference proteome</keyword>